<dbReference type="InterPro" id="IPR033900">
    <property type="entry name" value="Gram_neg_porin_domain"/>
</dbReference>
<evidence type="ECO:0000256" key="1">
    <source>
        <dbReference type="ARBA" id="ARBA00004571"/>
    </source>
</evidence>
<dbReference type="Proteomes" id="UP000247772">
    <property type="component" value="Unassembled WGS sequence"/>
</dbReference>
<dbReference type="PANTHER" id="PTHR34501:SF9">
    <property type="entry name" value="MAJOR OUTER MEMBRANE PROTEIN P.IA"/>
    <property type="match status" value="1"/>
</dbReference>
<dbReference type="GO" id="GO:0015288">
    <property type="term" value="F:porin activity"/>
    <property type="evidence" value="ECO:0007669"/>
    <property type="project" value="UniProtKB-KW"/>
</dbReference>
<evidence type="ECO:0000256" key="7">
    <source>
        <dbReference type="ARBA" id="ARBA00023065"/>
    </source>
</evidence>
<keyword evidence="5" id="KW-0812">Transmembrane</keyword>
<keyword evidence="10" id="KW-0998">Cell outer membrane</keyword>
<evidence type="ECO:0000313" key="14">
    <source>
        <dbReference type="Proteomes" id="UP000247772"/>
    </source>
</evidence>
<reference evidence="13 14" key="1">
    <citation type="submission" date="2018-06" db="EMBL/GenBank/DDBJ databases">
        <title>Genomic Encyclopedia of Type Strains, Phase IV (KMG-V): Genome sequencing to study the core and pangenomes of soil and plant-associated prokaryotes.</title>
        <authorList>
            <person name="Whitman W."/>
        </authorList>
    </citation>
    <scope>NUCLEOTIDE SEQUENCE [LARGE SCALE GENOMIC DNA]</scope>
    <source>
        <strain evidence="13 14">SRCL-318</strain>
    </source>
</reference>
<evidence type="ECO:0000256" key="11">
    <source>
        <dbReference type="SAM" id="MobiDB-lite"/>
    </source>
</evidence>
<evidence type="ECO:0000256" key="6">
    <source>
        <dbReference type="ARBA" id="ARBA00022729"/>
    </source>
</evidence>
<dbReference type="InterPro" id="IPR023614">
    <property type="entry name" value="Porin_dom_sf"/>
</dbReference>
<dbReference type="SUPFAM" id="SSF56935">
    <property type="entry name" value="Porins"/>
    <property type="match status" value="1"/>
</dbReference>
<dbReference type="Pfam" id="PF13609">
    <property type="entry name" value="Porin_4"/>
    <property type="match status" value="1"/>
</dbReference>
<evidence type="ECO:0000256" key="4">
    <source>
        <dbReference type="ARBA" id="ARBA00022452"/>
    </source>
</evidence>
<dbReference type="GO" id="GO:0009279">
    <property type="term" value="C:cell outer membrane"/>
    <property type="evidence" value="ECO:0007669"/>
    <property type="project" value="UniProtKB-SubCell"/>
</dbReference>
<dbReference type="PRINTS" id="PR00184">
    <property type="entry name" value="NEISSPPORIN"/>
</dbReference>
<comment type="caution">
    <text evidence="13">The sequence shown here is derived from an EMBL/GenBank/DDBJ whole genome shotgun (WGS) entry which is preliminary data.</text>
</comment>
<feature type="compositionally biased region" description="Gly residues" evidence="11">
    <location>
        <begin position="72"/>
        <end position="81"/>
    </location>
</feature>
<dbReference type="GO" id="GO:0046930">
    <property type="term" value="C:pore complex"/>
    <property type="evidence" value="ECO:0007669"/>
    <property type="project" value="UniProtKB-KW"/>
</dbReference>
<comment type="subunit">
    <text evidence="2">Homotrimer.</text>
</comment>
<keyword evidence="9" id="KW-0472">Membrane</keyword>
<dbReference type="Gene3D" id="2.40.160.10">
    <property type="entry name" value="Porin"/>
    <property type="match status" value="1"/>
</dbReference>
<sequence length="434" mass="45097">MDSRIKRIFHHAFPEVDHGSIPIFNMKKTLLALTTIALSPVAAHAQSSVTLYGIVTGNVTYANNVQTSATGAGGKPAGGGQVAQFDSGTSGPSSSRWGLKGAEDLGSGVRTLFTLENGFSVANGTMGQGGTLFGRQAWIGIAAPTYGTASIGRQSDAAVDYVSPLLYAWYFGNLAIHPADYDNLNFTHRINNSIKYSSDSFSGFRFGALYSLGGIAGNFTQNQYWSAGFSYTGANLAIAASIINARNPNNSLYGTNANASATGNNLGSAGSATSPASNPSISGFASARTQQTIAVASTWTIGSAILGVAWSNTQYGDLGATPSLNTRNYHGTASFNTVGASVRYQVTPFLRVGTSFDYTNGGNLNGSGGARYEQWNLGAGYSLSKATELYATAAYQHASGVDSWGREAVASIGYLSPSTTSNQVAVSAGIKHLF</sequence>
<name>A0A2V4TSK1_9BURK</name>
<feature type="region of interest" description="Disordered" evidence="11">
    <location>
        <begin position="72"/>
        <end position="97"/>
    </location>
</feature>
<gene>
    <name evidence="13" type="ORF">C7410_116126</name>
</gene>
<evidence type="ECO:0000256" key="2">
    <source>
        <dbReference type="ARBA" id="ARBA00011233"/>
    </source>
</evidence>
<dbReference type="PANTHER" id="PTHR34501">
    <property type="entry name" value="PROTEIN YDDL-RELATED"/>
    <property type="match status" value="1"/>
</dbReference>
<evidence type="ECO:0000256" key="5">
    <source>
        <dbReference type="ARBA" id="ARBA00022692"/>
    </source>
</evidence>
<keyword evidence="4" id="KW-1134">Transmembrane beta strand</keyword>
<keyword evidence="3" id="KW-0813">Transport</keyword>
<keyword evidence="8" id="KW-0626">Porin</keyword>
<accession>A0A2V4TSK1</accession>
<feature type="domain" description="Porin" evidence="12">
    <location>
        <begin position="32"/>
        <end position="399"/>
    </location>
</feature>
<feature type="compositionally biased region" description="Polar residues" evidence="11">
    <location>
        <begin position="84"/>
        <end position="96"/>
    </location>
</feature>
<keyword evidence="6" id="KW-0732">Signal</keyword>
<dbReference type="EMBL" id="QJSQ01000016">
    <property type="protein sequence ID" value="PYE20588.1"/>
    <property type="molecule type" value="Genomic_DNA"/>
</dbReference>
<dbReference type="InterPro" id="IPR002299">
    <property type="entry name" value="Porin_Neis"/>
</dbReference>
<evidence type="ECO:0000256" key="3">
    <source>
        <dbReference type="ARBA" id="ARBA00022448"/>
    </source>
</evidence>
<organism evidence="13 14">
    <name type="scientific">Paraburkholderia silvatlantica</name>
    <dbReference type="NCBI Taxonomy" id="321895"/>
    <lineage>
        <taxon>Bacteria</taxon>
        <taxon>Pseudomonadati</taxon>
        <taxon>Pseudomonadota</taxon>
        <taxon>Betaproteobacteria</taxon>
        <taxon>Burkholderiales</taxon>
        <taxon>Burkholderiaceae</taxon>
        <taxon>Paraburkholderia</taxon>
    </lineage>
</organism>
<dbReference type="GO" id="GO:0006811">
    <property type="term" value="P:monoatomic ion transport"/>
    <property type="evidence" value="ECO:0007669"/>
    <property type="project" value="UniProtKB-KW"/>
</dbReference>
<evidence type="ECO:0000313" key="13">
    <source>
        <dbReference type="EMBL" id="PYE20588.1"/>
    </source>
</evidence>
<dbReference type="CDD" id="cd00342">
    <property type="entry name" value="gram_neg_porins"/>
    <property type="match status" value="1"/>
</dbReference>
<evidence type="ECO:0000259" key="12">
    <source>
        <dbReference type="Pfam" id="PF13609"/>
    </source>
</evidence>
<keyword evidence="7" id="KW-0406">Ion transport</keyword>
<protein>
    <submittedName>
        <fullName evidence="13">Putative porin</fullName>
    </submittedName>
</protein>
<evidence type="ECO:0000256" key="10">
    <source>
        <dbReference type="ARBA" id="ARBA00023237"/>
    </source>
</evidence>
<comment type="subcellular location">
    <subcellularLocation>
        <location evidence="1">Cell outer membrane</location>
        <topology evidence="1">Multi-pass membrane protein</topology>
    </subcellularLocation>
</comment>
<proteinExistence type="predicted"/>
<dbReference type="AlphaFoldDB" id="A0A2V4TSK1"/>
<evidence type="ECO:0000256" key="9">
    <source>
        <dbReference type="ARBA" id="ARBA00023136"/>
    </source>
</evidence>
<evidence type="ECO:0000256" key="8">
    <source>
        <dbReference type="ARBA" id="ARBA00023114"/>
    </source>
</evidence>
<dbReference type="InterPro" id="IPR050298">
    <property type="entry name" value="Gram-neg_bact_OMP"/>
</dbReference>